<proteinExistence type="inferred from homology"/>
<feature type="domain" description="GST C-terminal" evidence="8">
    <location>
        <begin position="121"/>
        <end position="281"/>
    </location>
</feature>
<keyword evidence="4" id="KW-0560">Oxidoreductase</keyword>
<dbReference type="SUPFAM" id="SSF47616">
    <property type="entry name" value="GST C-terminal domain-like"/>
    <property type="match status" value="1"/>
</dbReference>
<evidence type="ECO:0000256" key="3">
    <source>
        <dbReference type="ARBA" id="ARBA00022679"/>
    </source>
</evidence>
<dbReference type="SUPFAM" id="SSF52833">
    <property type="entry name" value="Thioredoxin-like"/>
    <property type="match status" value="1"/>
</dbReference>
<comment type="caution">
    <text evidence="9">The sequence shown here is derived from an EMBL/GenBank/DDBJ whole genome shotgun (WGS) entry which is preliminary data.</text>
</comment>
<dbReference type="InterPro" id="IPR010987">
    <property type="entry name" value="Glutathione-S-Trfase_C-like"/>
</dbReference>
<evidence type="ECO:0000256" key="5">
    <source>
        <dbReference type="ARBA" id="ARBA00024194"/>
    </source>
</evidence>
<dbReference type="eggNOG" id="KOG1422">
    <property type="taxonomic scope" value="Eukaryota"/>
</dbReference>
<dbReference type="PANTHER" id="PTHR44420:SF2">
    <property type="entry name" value="GLUTATHIONE S-TRANSFERASE DHAR2-RELATED"/>
    <property type="match status" value="1"/>
</dbReference>
<dbReference type="SFLD" id="SFLDS00019">
    <property type="entry name" value="Glutathione_Transferase_(cytos"/>
    <property type="match status" value="1"/>
</dbReference>
<feature type="domain" description="GST N-terminal" evidence="7">
    <location>
        <begin position="63"/>
        <end position="140"/>
    </location>
</feature>
<dbReference type="Gene3D" id="1.20.1050.10">
    <property type="match status" value="1"/>
</dbReference>
<evidence type="ECO:0000256" key="2">
    <source>
        <dbReference type="ARBA" id="ARBA00022575"/>
    </source>
</evidence>
<evidence type="ECO:0000256" key="1">
    <source>
        <dbReference type="ARBA" id="ARBA00012436"/>
    </source>
</evidence>
<evidence type="ECO:0000259" key="7">
    <source>
        <dbReference type="PROSITE" id="PS50404"/>
    </source>
</evidence>
<dbReference type="InterPro" id="IPR036282">
    <property type="entry name" value="Glutathione-S-Trfase_C_sf"/>
</dbReference>
<dbReference type="EMBL" id="AGNL01021002">
    <property type="protein sequence ID" value="EJK60500.1"/>
    <property type="molecule type" value="Genomic_DNA"/>
</dbReference>
<dbReference type="GO" id="GO:0045174">
    <property type="term" value="F:glutathione dehydrogenase (ascorbate) activity"/>
    <property type="evidence" value="ECO:0007669"/>
    <property type="project" value="UniProtKB-EC"/>
</dbReference>
<comment type="similarity">
    <text evidence="5">Belongs to the GST superfamily. DHAR family.</text>
</comment>
<evidence type="ECO:0000313" key="10">
    <source>
        <dbReference type="Proteomes" id="UP000266841"/>
    </source>
</evidence>
<dbReference type="AlphaFoldDB" id="K0S5E2"/>
<keyword evidence="10" id="KW-1185">Reference proteome</keyword>
<dbReference type="PANTHER" id="PTHR44420">
    <property type="entry name" value="GLUTATHIONE S-TRANSFERASE DHAR2-RELATED"/>
    <property type="match status" value="1"/>
</dbReference>
<dbReference type="InterPro" id="IPR040079">
    <property type="entry name" value="Glutathione_S-Trfase"/>
</dbReference>
<evidence type="ECO:0000313" key="9">
    <source>
        <dbReference type="EMBL" id="EJK60500.1"/>
    </source>
</evidence>
<dbReference type="OrthoDB" id="1935530at2759"/>
<dbReference type="InterPro" id="IPR036249">
    <property type="entry name" value="Thioredoxin-like_sf"/>
</dbReference>
<dbReference type="PROSITE" id="PS50404">
    <property type="entry name" value="GST_NTER"/>
    <property type="match status" value="1"/>
</dbReference>
<protein>
    <recommendedName>
        <fullName evidence="1">glutathione dehydrogenase (ascorbate)</fullName>
        <ecNumber evidence="1">1.8.5.1</ecNumber>
    </recommendedName>
</protein>
<gene>
    <name evidence="9" type="ORF">THAOC_19132</name>
</gene>
<keyword evidence="3" id="KW-0808">Transferase</keyword>
<dbReference type="GO" id="GO:0033355">
    <property type="term" value="P:ascorbate glutathione cycle"/>
    <property type="evidence" value="ECO:0007669"/>
    <property type="project" value="InterPro"/>
</dbReference>
<evidence type="ECO:0000256" key="6">
    <source>
        <dbReference type="ARBA" id="ARBA00049544"/>
    </source>
</evidence>
<dbReference type="EC" id="1.8.5.1" evidence="1"/>
<dbReference type="Pfam" id="PF13417">
    <property type="entry name" value="GST_N_3"/>
    <property type="match status" value="1"/>
</dbReference>
<dbReference type="InterPro" id="IPR044627">
    <property type="entry name" value="DHAR1/2/3/4"/>
</dbReference>
<keyword evidence="2" id="KW-0216">Detoxification</keyword>
<dbReference type="Pfam" id="PF13410">
    <property type="entry name" value="GST_C_2"/>
    <property type="match status" value="1"/>
</dbReference>
<comment type="catalytic activity">
    <reaction evidence="6">
        <text>L-dehydroascorbate + 2 glutathione = glutathione disulfide + L-ascorbate</text>
        <dbReference type="Rhea" id="RHEA:24424"/>
        <dbReference type="ChEBI" id="CHEBI:38290"/>
        <dbReference type="ChEBI" id="CHEBI:57925"/>
        <dbReference type="ChEBI" id="CHEBI:58297"/>
        <dbReference type="ChEBI" id="CHEBI:58539"/>
        <dbReference type="EC" id="1.8.5.1"/>
    </reaction>
</comment>
<organism evidence="9 10">
    <name type="scientific">Thalassiosira oceanica</name>
    <name type="common">Marine diatom</name>
    <dbReference type="NCBI Taxonomy" id="159749"/>
    <lineage>
        <taxon>Eukaryota</taxon>
        <taxon>Sar</taxon>
        <taxon>Stramenopiles</taxon>
        <taxon>Ochrophyta</taxon>
        <taxon>Bacillariophyta</taxon>
        <taxon>Coscinodiscophyceae</taxon>
        <taxon>Thalassiosirophycidae</taxon>
        <taxon>Thalassiosirales</taxon>
        <taxon>Thalassiosiraceae</taxon>
        <taxon>Thalassiosira</taxon>
    </lineage>
</organism>
<dbReference type="PROSITE" id="PS50405">
    <property type="entry name" value="GST_CTER"/>
    <property type="match status" value="1"/>
</dbReference>
<reference evidence="9 10" key="1">
    <citation type="journal article" date="2012" name="Genome Biol.">
        <title>Genome and low-iron response of an oceanic diatom adapted to chronic iron limitation.</title>
        <authorList>
            <person name="Lommer M."/>
            <person name="Specht M."/>
            <person name="Roy A.S."/>
            <person name="Kraemer L."/>
            <person name="Andreson R."/>
            <person name="Gutowska M.A."/>
            <person name="Wolf J."/>
            <person name="Bergner S.V."/>
            <person name="Schilhabel M.B."/>
            <person name="Klostermeier U.C."/>
            <person name="Beiko R.G."/>
            <person name="Rosenstiel P."/>
            <person name="Hippler M."/>
            <person name="Laroche J."/>
        </authorList>
    </citation>
    <scope>NUCLEOTIDE SEQUENCE [LARGE SCALE GENOMIC DNA]</scope>
    <source>
        <strain evidence="9 10">CCMP1005</strain>
    </source>
</reference>
<dbReference type="InterPro" id="IPR004045">
    <property type="entry name" value="Glutathione_S-Trfase_N"/>
</dbReference>
<dbReference type="Gene3D" id="3.40.30.10">
    <property type="entry name" value="Glutaredoxin"/>
    <property type="match status" value="1"/>
</dbReference>
<name>K0S5E2_THAOC</name>
<evidence type="ECO:0000259" key="8">
    <source>
        <dbReference type="PROSITE" id="PS50405"/>
    </source>
</evidence>
<evidence type="ECO:0000256" key="4">
    <source>
        <dbReference type="ARBA" id="ARBA00023002"/>
    </source>
</evidence>
<dbReference type="GO" id="GO:0016740">
    <property type="term" value="F:transferase activity"/>
    <property type="evidence" value="ECO:0007669"/>
    <property type="project" value="UniProtKB-KW"/>
</dbReference>
<sequence length="351" mass="39060">MRVRTLFGLTLAAGRRATSFVYPLTRAAHVSSSGLDMIRNRGLETREEGATPLPGGMTLYVKPAADGKSVGDCPFAHFVRIVLAEKGLEYDLVPSTQEAKPQWLVDDYGGKMPALRHRKECYVDSEVIAQYLDFFFKEPELSVSEGTDDAEAAIDGFFPAMAKFIKHSPNGDEEDKEKQAALEEKLSVLEAHLGKVGRTGPYLVGNGEAFTLLDASMAPKLYALDVCLKEIKGNPVDFDGKYPALRKYMDEVFERPSVKSTSEYGPETVTWGCLFEDVECFEPTLGPGLGRHPDVEYRRGEPVEQRHPRLGEDVVDVEQSHDDLGYVGHGERNTAWPAISPPWNRHDSRYM</sequence>
<dbReference type="CDD" id="cd00570">
    <property type="entry name" value="GST_N_family"/>
    <property type="match status" value="1"/>
</dbReference>
<dbReference type="Proteomes" id="UP000266841">
    <property type="component" value="Unassembled WGS sequence"/>
</dbReference>
<accession>K0S5E2</accession>